<dbReference type="eggNOG" id="arCOG11397">
    <property type="taxonomic scope" value="Archaea"/>
</dbReference>
<dbReference type="KEGG" id="asc:ASAC_1189"/>
<accession>D9Q2Q6</accession>
<evidence type="ECO:0000313" key="3">
    <source>
        <dbReference type="Proteomes" id="UP000000346"/>
    </source>
</evidence>
<feature type="compositionally biased region" description="Basic and acidic residues" evidence="1">
    <location>
        <begin position="38"/>
        <end position="57"/>
    </location>
</feature>
<sequence>MQLRAQRPEITALSLKFRDTAQVNHMGGRQRTTLFMTKEQRGSERKGGKSKEEGSSA</sequence>
<dbReference type="AlphaFoldDB" id="D9Q2Q6"/>
<dbReference type="Proteomes" id="UP000000346">
    <property type="component" value="Chromosome"/>
</dbReference>
<reference evidence="2 3" key="1">
    <citation type="journal article" date="2010" name="Appl. Environ. Microbiol.">
        <title>The genome sequence of the crenarchaeon Acidilobus saccharovorans supports a new order, Acidilobales, and suggests an important ecological role in terrestrial acidic hot springs.</title>
        <authorList>
            <person name="Mardanov A.V."/>
            <person name="Svetlitchnyi V.A."/>
            <person name="Beletsky A.V."/>
            <person name="Prokofeva M.I."/>
            <person name="Bonch-Osmolovskaya E.A."/>
            <person name="Ravin N.V."/>
            <person name="Skryabin K.G."/>
        </authorList>
    </citation>
    <scope>NUCLEOTIDE SEQUENCE [LARGE SCALE GENOMIC DNA]</scope>
    <source>
        <strain evidence="3">DSM 16705 / JCM 18335 / VKM B-2471 / 345-15</strain>
    </source>
</reference>
<name>D9Q2Q6_ACIS3</name>
<dbReference type="STRING" id="666510.ASAC_1189"/>
<dbReference type="EMBL" id="CP001742">
    <property type="protein sequence ID" value="ADL19594.1"/>
    <property type="molecule type" value="Genomic_DNA"/>
</dbReference>
<feature type="region of interest" description="Disordered" evidence="1">
    <location>
        <begin position="27"/>
        <end position="57"/>
    </location>
</feature>
<evidence type="ECO:0000313" key="2">
    <source>
        <dbReference type="EMBL" id="ADL19594.1"/>
    </source>
</evidence>
<organism evidence="2 3">
    <name type="scientific">Acidilobus saccharovorans (strain DSM 16705 / JCM 18335 / VKM B-2471 / 345-15)</name>
    <dbReference type="NCBI Taxonomy" id="666510"/>
    <lineage>
        <taxon>Archaea</taxon>
        <taxon>Thermoproteota</taxon>
        <taxon>Thermoprotei</taxon>
        <taxon>Acidilobales</taxon>
        <taxon>Acidilobaceae</taxon>
        <taxon>Acidilobus</taxon>
    </lineage>
</organism>
<dbReference type="InParanoid" id="D9Q2Q6"/>
<dbReference type="HOGENOM" id="CLU_2985453_0_0_2"/>
<proteinExistence type="predicted"/>
<gene>
    <name evidence="2" type="ordered locus">ASAC_1189</name>
</gene>
<keyword evidence="3" id="KW-1185">Reference proteome</keyword>
<protein>
    <submittedName>
        <fullName evidence="2">Uncharacterized protein</fullName>
    </submittedName>
</protein>
<evidence type="ECO:0000256" key="1">
    <source>
        <dbReference type="SAM" id="MobiDB-lite"/>
    </source>
</evidence>